<organism evidence="1 2">
    <name type="scientific">Pontibacter populi</name>
    <dbReference type="NCBI Taxonomy" id="890055"/>
    <lineage>
        <taxon>Bacteria</taxon>
        <taxon>Pseudomonadati</taxon>
        <taxon>Bacteroidota</taxon>
        <taxon>Cytophagia</taxon>
        <taxon>Cytophagales</taxon>
        <taxon>Hymenobacteraceae</taxon>
        <taxon>Pontibacter</taxon>
    </lineage>
</organism>
<sequence length="29" mass="3374">MEEIAKILHISRATCYRYLSHTSFDDSDA</sequence>
<accession>A0ABS6XG11</accession>
<dbReference type="EMBL" id="JAHWXQ010000008">
    <property type="protein sequence ID" value="MBW3366925.1"/>
    <property type="molecule type" value="Genomic_DNA"/>
</dbReference>
<gene>
    <name evidence="1" type="ORF">KYK27_17835</name>
</gene>
<keyword evidence="2" id="KW-1185">Reference proteome</keyword>
<evidence type="ECO:0000313" key="1">
    <source>
        <dbReference type="EMBL" id="MBW3366925.1"/>
    </source>
</evidence>
<comment type="caution">
    <text evidence="1">The sequence shown here is derived from an EMBL/GenBank/DDBJ whole genome shotgun (WGS) entry which is preliminary data.</text>
</comment>
<name>A0ABS6XG11_9BACT</name>
<dbReference type="Proteomes" id="UP000774935">
    <property type="component" value="Unassembled WGS sequence"/>
</dbReference>
<reference evidence="1 2" key="1">
    <citation type="submission" date="2021-07" db="EMBL/GenBank/DDBJ databases">
        <authorList>
            <person name="Kim M.K."/>
        </authorList>
    </citation>
    <scope>NUCLEOTIDE SEQUENCE [LARGE SCALE GENOMIC DNA]</scope>
    <source>
        <strain evidence="1 2">HLY7-15</strain>
    </source>
</reference>
<evidence type="ECO:0000313" key="2">
    <source>
        <dbReference type="Proteomes" id="UP000774935"/>
    </source>
</evidence>
<proteinExistence type="predicted"/>
<protein>
    <submittedName>
        <fullName evidence="1">Helix-turn-helix domain-containing protein</fullName>
    </submittedName>
</protein>